<gene>
    <name evidence="2" type="ORF">OO17_14495</name>
</gene>
<sequence length="1287" mass="137042">MVRMAAAGVWSQARAYARVVQYCLAFAVLLAVALTAQDCRAQPVRGEASFTATGGYGRLVFRLAEDVETDVSTAGMIVVIRFKRPVDISVEKLPEASADYIGSARRDPDGSAIRLALSRKVTVNAMAAGEQLFIDLLPEGWTGAPPGLPQEVVRELTERARAAERALRLQRASADRKKRPPIRVRTSVQPTFVRYVFETPDDVAVSSTLGDQKLSILFNAPLNFDLADAKLATPANIGSISQRVDGQTSTVEVALIGNVDVHSFREDRNFIVDVGFEAPDGTPRARIGAGGLVLPMAAGAKPNAEPGASGHDPAGHDTASHDSAPHGAEPSPPNPEANARPAGHAADASHAAKPEAKAEAKSEPKAEPKVALKAAAPSYIAPAPAGPSAMATADAAPMPPAAPKSMRPAPAGPSAANAAGAANPTPMTARVAKPMAPAPAGPEVDRPAPAVAAAQPEMPMAPAASPAKAALAAPSALANPVEARRSAEGLRLTFNFAGPTPAALFRRADNLWLVLDSKAPFNLDAIRREGGSSVGDVSTVVLPEGQAIRIRLNRPQLAALRDEDSGSGRKWSVVLADTGQSPSAPLTAVRNISDPAHASLTVALAGAGKTHRLVDPEAGDALEVITALPPPRGLIKRQNFVEFALLESIHGLVVQRYADDVKIETAGGAVTLSRPDGLTLSSADAGARDAASATRPFFDIDQWTKDQQAPFTERLYALVEAAAMASGSARLPARIDLARFYMARGMYQEAKGVLDLALSDTPVGQEDPSAMIGHAAASALMGRPEQTLKDITNPAIATGYDAQLWKAYAMARQGKWAEAREKFKSVEFAMTALPLDIQRVLIASAMHASLEVKDYSGAADRSRDLDLVGVPPAMTPMMTLMRGRLDEALGRDQEALVKYHNVIVSSDRKSASEAKLHELILKQKRKEISATDALPELERLAVTWRGDEQEVKVQQLLAQFYAGLGRYRESLAAAKTATQLLPNSEAARAAQDAARALFSDLFLGSKGDDMPPIDALATFYEFRELTPIGRRGDEMIRRLADRLVAVDLLDQGAELLQYQIDKRLEGAARAGVAAKLAMIYLMNRKPDRAIAALRTTRISDLSGEVRQQRLLLEARAQSDIGRHDLALDIISNSGGREAIRLRSDIYWAARRWREASEQIELYLGDRWRDFTPLTAAEKGDVIRAAVGYALAQDALGLMRFRDKFMPLMTAPDDRAAFNAASMPSSGNSSEFGAIAKMAAGVDTLGGFLREMKQRFPDASARAIIPAADREATGTLPAIKGVTTTAAH</sequence>
<feature type="region of interest" description="Disordered" evidence="1">
    <location>
        <begin position="298"/>
        <end position="369"/>
    </location>
</feature>
<name>A0A0D7EQC7_RHOPL</name>
<protein>
    <recommendedName>
        <fullName evidence="4">Tetratricopeptide repeat protein</fullName>
    </recommendedName>
</protein>
<proteinExistence type="predicted"/>
<dbReference type="PATRIC" id="fig|1076.23.peg.3042"/>
<reference evidence="2 3" key="1">
    <citation type="submission" date="2014-11" db="EMBL/GenBank/DDBJ databases">
        <title>Genomics and ecophysiology of heterotrophic nitrogen fixing bacteria isolated from estuarine surface water.</title>
        <authorList>
            <person name="Bentzon-Tilia M."/>
            <person name="Severin I."/>
            <person name="Hansen L.H."/>
            <person name="Riemann L."/>
        </authorList>
    </citation>
    <scope>NUCLEOTIDE SEQUENCE [LARGE SCALE GENOMIC DNA]</scope>
    <source>
        <strain evidence="2 3">BAL398</strain>
    </source>
</reference>
<comment type="caution">
    <text evidence="2">The sequence shown here is derived from an EMBL/GenBank/DDBJ whole genome shotgun (WGS) entry which is preliminary data.</text>
</comment>
<feature type="compositionally biased region" description="Low complexity" evidence="1">
    <location>
        <begin position="385"/>
        <end position="396"/>
    </location>
</feature>
<dbReference type="RefSeq" id="WP_044412102.1">
    <property type="nucleotide sequence ID" value="NZ_JXXE01000287.1"/>
</dbReference>
<feature type="compositionally biased region" description="Basic and acidic residues" evidence="1">
    <location>
        <begin position="313"/>
        <end position="324"/>
    </location>
</feature>
<dbReference type="Gene3D" id="1.25.40.10">
    <property type="entry name" value="Tetratricopeptide repeat domain"/>
    <property type="match status" value="1"/>
</dbReference>
<evidence type="ECO:0000313" key="3">
    <source>
        <dbReference type="Proteomes" id="UP000032515"/>
    </source>
</evidence>
<feature type="region of interest" description="Disordered" evidence="1">
    <location>
        <begin position="385"/>
        <end position="424"/>
    </location>
</feature>
<dbReference type="InterPro" id="IPR011990">
    <property type="entry name" value="TPR-like_helical_dom_sf"/>
</dbReference>
<feature type="compositionally biased region" description="Low complexity" evidence="1">
    <location>
        <begin position="336"/>
        <end position="349"/>
    </location>
</feature>
<dbReference type="SUPFAM" id="SSF48452">
    <property type="entry name" value="TPR-like"/>
    <property type="match status" value="1"/>
</dbReference>
<evidence type="ECO:0000256" key="1">
    <source>
        <dbReference type="SAM" id="MobiDB-lite"/>
    </source>
</evidence>
<dbReference type="EMBL" id="JXXE01000287">
    <property type="protein sequence ID" value="KIZ41672.1"/>
    <property type="molecule type" value="Genomic_DNA"/>
</dbReference>
<dbReference type="OrthoDB" id="7431909at2"/>
<feature type="compositionally biased region" description="Low complexity" evidence="1">
    <location>
        <begin position="403"/>
        <end position="424"/>
    </location>
</feature>
<accession>A0A0D7EQC7</accession>
<evidence type="ECO:0000313" key="2">
    <source>
        <dbReference type="EMBL" id="KIZ41672.1"/>
    </source>
</evidence>
<feature type="compositionally biased region" description="Basic and acidic residues" evidence="1">
    <location>
        <begin position="350"/>
        <end position="369"/>
    </location>
</feature>
<evidence type="ECO:0008006" key="4">
    <source>
        <dbReference type="Google" id="ProtNLM"/>
    </source>
</evidence>
<organism evidence="2 3">
    <name type="scientific">Rhodopseudomonas palustris</name>
    <dbReference type="NCBI Taxonomy" id="1076"/>
    <lineage>
        <taxon>Bacteria</taxon>
        <taxon>Pseudomonadati</taxon>
        <taxon>Pseudomonadota</taxon>
        <taxon>Alphaproteobacteria</taxon>
        <taxon>Hyphomicrobiales</taxon>
        <taxon>Nitrobacteraceae</taxon>
        <taxon>Rhodopseudomonas</taxon>
    </lineage>
</organism>
<dbReference type="Proteomes" id="UP000032515">
    <property type="component" value="Unassembled WGS sequence"/>
</dbReference>